<protein>
    <submittedName>
        <fullName evidence="1">Uncharacterized protein</fullName>
    </submittedName>
</protein>
<dbReference type="EMBL" id="ML976673">
    <property type="protein sequence ID" value="KAF1974901.1"/>
    <property type="molecule type" value="Genomic_DNA"/>
</dbReference>
<proteinExistence type="predicted"/>
<gene>
    <name evidence="1" type="ORF">BU23DRAFT_92984</name>
</gene>
<evidence type="ECO:0000313" key="1">
    <source>
        <dbReference type="EMBL" id="KAF1974901.1"/>
    </source>
</evidence>
<reference evidence="1" key="1">
    <citation type="journal article" date="2020" name="Stud. Mycol.">
        <title>101 Dothideomycetes genomes: a test case for predicting lifestyles and emergence of pathogens.</title>
        <authorList>
            <person name="Haridas S."/>
            <person name="Albert R."/>
            <person name="Binder M."/>
            <person name="Bloem J."/>
            <person name="Labutti K."/>
            <person name="Salamov A."/>
            <person name="Andreopoulos B."/>
            <person name="Baker S."/>
            <person name="Barry K."/>
            <person name="Bills G."/>
            <person name="Bluhm B."/>
            <person name="Cannon C."/>
            <person name="Castanera R."/>
            <person name="Culley D."/>
            <person name="Daum C."/>
            <person name="Ezra D."/>
            <person name="Gonzalez J."/>
            <person name="Henrissat B."/>
            <person name="Kuo A."/>
            <person name="Liang C."/>
            <person name="Lipzen A."/>
            <person name="Lutzoni F."/>
            <person name="Magnuson J."/>
            <person name="Mondo S."/>
            <person name="Nolan M."/>
            <person name="Ohm R."/>
            <person name="Pangilinan J."/>
            <person name="Park H.-J."/>
            <person name="Ramirez L."/>
            <person name="Alfaro M."/>
            <person name="Sun H."/>
            <person name="Tritt A."/>
            <person name="Yoshinaga Y."/>
            <person name="Zwiers L.-H."/>
            <person name="Turgeon B."/>
            <person name="Goodwin S."/>
            <person name="Spatafora J."/>
            <person name="Crous P."/>
            <person name="Grigoriev I."/>
        </authorList>
    </citation>
    <scope>NUCLEOTIDE SEQUENCE</scope>
    <source>
        <strain evidence="1">CBS 107.79</strain>
    </source>
</reference>
<sequence length="182" mass="20917">MRMQRHLGHHFAPVRCTGEVISLFSSLVAEAAYVACSPHCQSRCYFTSTHFHSYYGFNGKSMHFIKASFACNIQRRSPQRIHRSKSWIYAYASIHSRKPCKTPLSTHFHSKVLDEESNKDEREKRNEGKLHLHVRSIIRVHRRVSHTRMGRSSVSVHMHLGRSDSRVAALQHRGGCGVDHAD</sequence>
<name>A0A6A5VCT0_9PLEO</name>
<organism evidence="1 2">
    <name type="scientific">Bimuria novae-zelandiae CBS 107.79</name>
    <dbReference type="NCBI Taxonomy" id="1447943"/>
    <lineage>
        <taxon>Eukaryota</taxon>
        <taxon>Fungi</taxon>
        <taxon>Dikarya</taxon>
        <taxon>Ascomycota</taxon>
        <taxon>Pezizomycotina</taxon>
        <taxon>Dothideomycetes</taxon>
        <taxon>Pleosporomycetidae</taxon>
        <taxon>Pleosporales</taxon>
        <taxon>Massarineae</taxon>
        <taxon>Didymosphaeriaceae</taxon>
        <taxon>Bimuria</taxon>
    </lineage>
</organism>
<accession>A0A6A5VCT0</accession>
<dbReference type="AlphaFoldDB" id="A0A6A5VCT0"/>
<dbReference type="Proteomes" id="UP000800036">
    <property type="component" value="Unassembled WGS sequence"/>
</dbReference>
<keyword evidence="2" id="KW-1185">Reference proteome</keyword>
<evidence type="ECO:0000313" key="2">
    <source>
        <dbReference type="Proteomes" id="UP000800036"/>
    </source>
</evidence>